<evidence type="ECO:0000256" key="1">
    <source>
        <dbReference type="SAM" id="MobiDB-lite"/>
    </source>
</evidence>
<dbReference type="AlphaFoldDB" id="N1UZ78"/>
<dbReference type="CDD" id="cd00085">
    <property type="entry name" value="HNHc"/>
    <property type="match status" value="1"/>
</dbReference>
<gene>
    <name evidence="3" type="ORF">D477_016320</name>
</gene>
<evidence type="ECO:0000313" key="4">
    <source>
        <dbReference type="Proteomes" id="UP000010729"/>
    </source>
</evidence>
<dbReference type="InterPro" id="IPR002711">
    <property type="entry name" value="HNH"/>
</dbReference>
<dbReference type="Pfam" id="PF01844">
    <property type="entry name" value="HNH"/>
    <property type="match status" value="1"/>
</dbReference>
<feature type="compositionally biased region" description="Pro residues" evidence="1">
    <location>
        <begin position="148"/>
        <end position="166"/>
    </location>
</feature>
<feature type="non-terminal residue" evidence="3">
    <location>
        <position position="1"/>
    </location>
</feature>
<dbReference type="EMBL" id="ANPE02000196">
    <property type="protein sequence ID" value="EMY33137.1"/>
    <property type="molecule type" value="Genomic_DNA"/>
</dbReference>
<proteinExistence type="predicted"/>
<organism evidence="3 4">
    <name type="scientific">Arthrobacter crystallopoietes BAB-32</name>
    <dbReference type="NCBI Taxonomy" id="1246476"/>
    <lineage>
        <taxon>Bacteria</taxon>
        <taxon>Bacillati</taxon>
        <taxon>Actinomycetota</taxon>
        <taxon>Actinomycetes</taxon>
        <taxon>Micrococcales</taxon>
        <taxon>Micrococcaceae</taxon>
        <taxon>Crystallibacter</taxon>
    </lineage>
</organism>
<dbReference type="Proteomes" id="UP000010729">
    <property type="component" value="Unassembled WGS sequence"/>
</dbReference>
<name>N1UZ78_9MICC</name>
<keyword evidence="3" id="KW-0378">Hydrolase</keyword>
<accession>N1UZ78</accession>
<keyword evidence="4" id="KW-1185">Reference proteome</keyword>
<reference evidence="3 4" key="1">
    <citation type="journal article" date="2013" name="Genome Announc.">
        <title>Draft Genome Sequence of Arthrobacter crystallopoietes Strain BAB-32, Revealing Genes for Bioremediation.</title>
        <authorList>
            <person name="Joshi M.N."/>
            <person name="Pandit A.S."/>
            <person name="Sharma A."/>
            <person name="Pandya R.V."/>
            <person name="Desai S.M."/>
            <person name="Saxena A.K."/>
            <person name="Bagatharia S.B."/>
        </authorList>
    </citation>
    <scope>NUCLEOTIDE SEQUENCE [LARGE SCALE GENOMIC DNA]</scope>
    <source>
        <strain evidence="3 4">BAB-32</strain>
    </source>
</reference>
<feature type="region of interest" description="Disordered" evidence="1">
    <location>
        <begin position="110"/>
        <end position="166"/>
    </location>
</feature>
<dbReference type="InterPro" id="IPR003615">
    <property type="entry name" value="HNH_nuc"/>
</dbReference>
<dbReference type="OrthoDB" id="5197219at2"/>
<keyword evidence="3" id="KW-0540">Nuclease</keyword>
<keyword evidence="3" id="KW-0255">Endonuclease</keyword>
<dbReference type="SMART" id="SM00507">
    <property type="entry name" value="HNHc"/>
    <property type="match status" value="1"/>
</dbReference>
<feature type="domain" description="HNH nuclease" evidence="2">
    <location>
        <begin position="55"/>
        <end position="107"/>
    </location>
</feature>
<dbReference type="GO" id="GO:0003676">
    <property type="term" value="F:nucleic acid binding"/>
    <property type="evidence" value="ECO:0007669"/>
    <property type="project" value="InterPro"/>
</dbReference>
<dbReference type="RefSeq" id="WP_005271640.1">
    <property type="nucleotide sequence ID" value="NZ_ANPE02000196.1"/>
</dbReference>
<comment type="caution">
    <text evidence="3">The sequence shown here is derived from an EMBL/GenBank/DDBJ whole genome shotgun (WGS) entry which is preliminary data.</text>
</comment>
<dbReference type="GO" id="GO:0008270">
    <property type="term" value="F:zinc ion binding"/>
    <property type="evidence" value="ECO:0007669"/>
    <property type="project" value="InterPro"/>
</dbReference>
<evidence type="ECO:0000259" key="2">
    <source>
        <dbReference type="SMART" id="SM00507"/>
    </source>
</evidence>
<dbReference type="GO" id="GO:0004519">
    <property type="term" value="F:endonuclease activity"/>
    <property type="evidence" value="ECO:0007669"/>
    <property type="project" value="UniProtKB-KW"/>
</dbReference>
<evidence type="ECO:0000313" key="3">
    <source>
        <dbReference type="EMBL" id="EMY33137.1"/>
    </source>
</evidence>
<protein>
    <submittedName>
        <fullName evidence="3">HNH endonuclease</fullName>
    </submittedName>
</protein>
<dbReference type="Gene3D" id="1.10.30.50">
    <property type="match status" value="1"/>
</dbReference>
<sequence>AAGGDEPGELDGYGKIPADMARRLAELAKTWLPVITDEHGKAVMVAREMRHPPEWLKREVRLRDGTCRGLGCRTHWKDCELDHTLAWEHGGKTELNNLALRCKSDHLSKHADGGRVWQGDNGELHHQTRSRHAYTSYPDGSWISHGVQPPPPPPPNPFDNPEPPPF</sequence>